<proteinExistence type="predicted"/>
<dbReference type="InterPro" id="IPR000639">
    <property type="entry name" value="Epox_hydrolase-like"/>
</dbReference>
<dbReference type="SUPFAM" id="SSF53474">
    <property type="entry name" value="alpha/beta-Hydrolases"/>
    <property type="match status" value="1"/>
</dbReference>
<dbReference type="InterPro" id="IPR029058">
    <property type="entry name" value="AB_hydrolase_fold"/>
</dbReference>
<organism evidence="3">
    <name type="scientific">Leucothrix mucor</name>
    <dbReference type="NCBI Taxonomy" id="45248"/>
    <lineage>
        <taxon>Bacteria</taxon>
        <taxon>Pseudomonadati</taxon>
        <taxon>Pseudomonadota</taxon>
        <taxon>Gammaproteobacteria</taxon>
        <taxon>Thiotrichales</taxon>
        <taxon>Thiotrichaceae</taxon>
        <taxon>Leucothrix</taxon>
    </lineage>
</organism>
<gene>
    <name evidence="3" type="ORF">ENJ51_00635</name>
</gene>
<evidence type="ECO:0000313" key="3">
    <source>
        <dbReference type="EMBL" id="HFC91296.1"/>
    </source>
</evidence>
<dbReference type="Pfam" id="PF00561">
    <property type="entry name" value="Abhydrolase_1"/>
    <property type="match status" value="1"/>
</dbReference>
<keyword evidence="1 3" id="KW-0378">Hydrolase</keyword>
<sequence length="261" mass="30194">MDALLHYKTYLALNKNSQNPVLFILHGLLGSMDSWRTQAKRLSQFRTIITVDLRNHGHSPHSNDMSYKKMALDIIALIKHKKLTKIDLIGHSMGGKIAMWLALHYPAHVRKLIIVDIAPKTYPLWHQKILVAMLKAPLFQFQTRKEIDQYLSTTIEDNIETTFLTKNVQRLPNGGYEWRCNLAVIVTSYLKIAGFPVPDLIFTNPTLFIYGDNSPYIKLDDHRLIKSLFTHSQIQSIDHSGHLPHIEQPDEFYHCIKRFLT</sequence>
<dbReference type="PRINTS" id="PR00111">
    <property type="entry name" value="ABHYDROLASE"/>
</dbReference>
<dbReference type="GO" id="GO:0016787">
    <property type="term" value="F:hydrolase activity"/>
    <property type="evidence" value="ECO:0007669"/>
    <property type="project" value="UniProtKB-KW"/>
</dbReference>
<dbReference type="InterPro" id="IPR000073">
    <property type="entry name" value="AB_hydrolase_1"/>
</dbReference>
<dbReference type="PANTHER" id="PTHR46118:SF4">
    <property type="entry name" value="PROTEIN ABHD11"/>
    <property type="match status" value="1"/>
</dbReference>
<dbReference type="PRINTS" id="PR00412">
    <property type="entry name" value="EPOXHYDRLASE"/>
</dbReference>
<accession>A0A7V2WTP1</accession>
<protein>
    <submittedName>
        <fullName evidence="3">Alpha/beta fold hydrolase</fullName>
    </submittedName>
</protein>
<name>A0A7V2WTP1_LEUMU</name>
<dbReference type="Gene3D" id="3.40.50.1820">
    <property type="entry name" value="alpha/beta hydrolase"/>
    <property type="match status" value="1"/>
</dbReference>
<evidence type="ECO:0000256" key="1">
    <source>
        <dbReference type="ARBA" id="ARBA00022801"/>
    </source>
</evidence>
<reference evidence="3" key="1">
    <citation type="journal article" date="2020" name="mSystems">
        <title>Genome- and Community-Level Interaction Insights into Carbon Utilization and Element Cycling Functions of Hydrothermarchaeota in Hydrothermal Sediment.</title>
        <authorList>
            <person name="Zhou Z."/>
            <person name="Liu Y."/>
            <person name="Xu W."/>
            <person name="Pan J."/>
            <person name="Luo Z.H."/>
            <person name="Li M."/>
        </authorList>
    </citation>
    <scope>NUCLEOTIDE SEQUENCE [LARGE SCALE GENOMIC DNA]</scope>
    <source>
        <strain evidence="3">HyVt-493</strain>
    </source>
</reference>
<dbReference type="EMBL" id="DRMS01000022">
    <property type="protein sequence ID" value="HFC91296.1"/>
    <property type="molecule type" value="Genomic_DNA"/>
</dbReference>
<evidence type="ECO:0000259" key="2">
    <source>
        <dbReference type="Pfam" id="PF00561"/>
    </source>
</evidence>
<dbReference type="Proteomes" id="UP000885750">
    <property type="component" value="Unassembled WGS sequence"/>
</dbReference>
<comment type="caution">
    <text evidence="3">The sequence shown here is derived from an EMBL/GenBank/DDBJ whole genome shotgun (WGS) entry which is preliminary data.</text>
</comment>
<dbReference type="AlphaFoldDB" id="A0A7V2WTP1"/>
<dbReference type="PANTHER" id="PTHR46118">
    <property type="entry name" value="PROTEIN ABHD11"/>
    <property type="match status" value="1"/>
</dbReference>
<feature type="domain" description="AB hydrolase-1" evidence="2">
    <location>
        <begin position="20"/>
        <end position="249"/>
    </location>
</feature>